<protein>
    <submittedName>
        <fullName evidence="1">Uncharacterized protein</fullName>
    </submittedName>
</protein>
<organism evidence="1">
    <name type="scientific">marine sediment metagenome</name>
    <dbReference type="NCBI Taxonomy" id="412755"/>
    <lineage>
        <taxon>unclassified sequences</taxon>
        <taxon>metagenomes</taxon>
        <taxon>ecological metagenomes</taxon>
    </lineage>
</organism>
<proteinExistence type="predicted"/>
<feature type="non-terminal residue" evidence="1">
    <location>
        <position position="43"/>
    </location>
</feature>
<gene>
    <name evidence="2" type="ORF">LCGC14_1931500</name>
    <name evidence="1" type="ORF">LCGC14_2104200</name>
</gene>
<dbReference type="AlphaFoldDB" id="A0A0F9E8Y9"/>
<reference evidence="1" key="1">
    <citation type="journal article" date="2015" name="Nature">
        <title>Complex archaea that bridge the gap between prokaryotes and eukaryotes.</title>
        <authorList>
            <person name="Spang A."/>
            <person name="Saw J.H."/>
            <person name="Jorgensen S.L."/>
            <person name="Zaremba-Niedzwiedzka K."/>
            <person name="Martijn J."/>
            <person name="Lind A.E."/>
            <person name="van Eijk R."/>
            <person name="Schleper C."/>
            <person name="Guy L."/>
            <person name="Ettema T.J."/>
        </authorList>
    </citation>
    <scope>NUCLEOTIDE SEQUENCE</scope>
</reference>
<dbReference type="EMBL" id="LAZR01020746">
    <property type="protein sequence ID" value="KKL87765.1"/>
    <property type="molecule type" value="Genomic_DNA"/>
</dbReference>
<dbReference type="InterPro" id="IPR021229">
    <property type="entry name" value="DUF2800"/>
</dbReference>
<evidence type="ECO:0000313" key="1">
    <source>
        <dbReference type="EMBL" id="KKL70503.1"/>
    </source>
</evidence>
<dbReference type="EMBL" id="LAZR01025876">
    <property type="protein sequence ID" value="KKL70503.1"/>
    <property type="molecule type" value="Genomic_DNA"/>
</dbReference>
<comment type="caution">
    <text evidence="1">The sequence shown here is derived from an EMBL/GenBank/DDBJ whole genome shotgun (WGS) entry which is preliminary data.</text>
</comment>
<sequence length="43" mass="4476">MTDTSQHSPLGGSGAARWMRCPGSVALSYGVEDEESEYATAGL</sequence>
<dbReference type="Pfam" id="PF10926">
    <property type="entry name" value="DUF2800"/>
    <property type="match status" value="1"/>
</dbReference>
<accession>A0A0F9E8Y9</accession>
<evidence type="ECO:0000313" key="2">
    <source>
        <dbReference type="EMBL" id="KKL87765.1"/>
    </source>
</evidence>
<name>A0A0F9E8Y9_9ZZZZ</name>